<evidence type="ECO:0008006" key="3">
    <source>
        <dbReference type="Google" id="ProtNLM"/>
    </source>
</evidence>
<proteinExistence type="predicted"/>
<dbReference type="Pfam" id="PF23857">
    <property type="entry name" value="Phage_TAC_19"/>
    <property type="match status" value="1"/>
</dbReference>
<organism evidence="1 2">
    <name type="scientific">Staphylococcus devriesei</name>
    <dbReference type="NCBI Taxonomy" id="586733"/>
    <lineage>
        <taxon>Bacteria</taxon>
        <taxon>Bacillati</taxon>
        <taxon>Bacillota</taxon>
        <taxon>Bacilli</taxon>
        <taxon>Bacillales</taxon>
        <taxon>Staphylococcaceae</taxon>
        <taxon>Staphylococcus</taxon>
    </lineage>
</organism>
<dbReference type="InterPro" id="IPR057006">
    <property type="entry name" value="Phage_TAC_19"/>
</dbReference>
<evidence type="ECO:0000313" key="1">
    <source>
        <dbReference type="EMBL" id="PTE74133.1"/>
    </source>
</evidence>
<evidence type="ECO:0000313" key="2">
    <source>
        <dbReference type="Proteomes" id="UP000242547"/>
    </source>
</evidence>
<accession>A0A2T4KJB9</accession>
<dbReference type="Proteomes" id="UP000242547">
    <property type="component" value="Unassembled WGS sequence"/>
</dbReference>
<dbReference type="EMBL" id="PYZL01000011">
    <property type="protein sequence ID" value="PTE74133.1"/>
    <property type="molecule type" value="Genomic_DNA"/>
</dbReference>
<reference evidence="1 2" key="1">
    <citation type="journal article" date="2016" name="Front. Microbiol.">
        <title>Comprehensive Phylogenetic Analysis of Bovine Non-aureus Staphylococci Species Based on Whole-Genome Sequencing.</title>
        <authorList>
            <person name="Naushad S."/>
            <person name="Barkema H.W."/>
            <person name="Luby C."/>
            <person name="Condas L.A."/>
            <person name="Nobrega D.B."/>
            <person name="Carson D.A."/>
            <person name="De Buck J."/>
        </authorList>
    </citation>
    <scope>NUCLEOTIDE SEQUENCE [LARGE SCALE GENOMIC DNA]</scope>
    <source>
        <strain evidence="1 2">SNUC 761</strain>
    </source>
</reference>
<protein>
    <recommendedName>
        <fullName evidence="3">Phage protein</fullName>
    </recommendedName>
</protein>
<comment type="caution">
    <text evidence="1">The sequence shown here is derived from an EMBL/GenBank/DDBJ whole genome shotgun (WGS) entry which is preliminary data.</text>
</comment>
<dbReference type="NCBIfam" id="NF047360">
    <property type="entry name" value="tail_chap_PVL"/>
    <property type="match status" value="1"/>
</dbReference>
<sequence>MSKKINFIKLVVLDKEGNAKEGKNGNFEVETYFTPNFIPFRKIYEATDIMEGTSEDGNELTEKEMFKRMTDFVVDVYNNQFTSDDLLDRLHAPDAIEEIQSQVQFIAQGQMDEARKKQLAKMI</sequence>
<name>A0A2T4KJB9_9STAP</name>
<dbReference type="RefSeq" id="WP_107505784.1">
    <property type="nucleotide sequence ID" value="NZ_PYZL01000011.1"/>
</dbReference>
<gene>
    <name evidence="1" type="ORF">BUY44_03040</name>
</gene>
<dbReference type="AlphaFoldDB" id="A0A2T4KJB9"/>